<evidence type="ECO:0000313" key="2">
    <source>
        <dbReference type="Proteomes" id="UP001156102"/>
    </source>
</evidence>
<organism evidence="1 2">
    <name type="scientific">Ectobacillus ponti</name>
    <dbReference type="NCBI Taxonomy" id="2961894"/>
    <lineage>
        <taxon>Bacteria</taxon>
        <taxon>Bacillati</taxon>
        <taxon>Bacillota</taxon>
        <taxon>Bacilli</taxon>
        <taxon>Bacillales</taxon>
        <taxon>Bacillaceae</taxon>
        <taxon>Ectobacillus</taxon>
    </lineage>
</organism>
<keyword evidence="2" id="KW-1185">Reference proteome</keyword>
<name>A0AA42BQ36_9BACI</name>
<evidence type="ECO:0000313" key="1">
    <source>
        <dbReference type="EMBL" id="MCP8969447.1"/>
    </source>
</evidence>
<dbReference type="AlphaFoldDB" id="A0AA42BQ36"/>
<accession>A0AA42BQ36</accession>
<protein>
    <submittedName>
        <fullName evidence="1">DUF3231 family protein</fullName>
    </submittedName>
</protein>
<dbReference type="Pfam" id="PF11553">
    <property type="entry name" value="DUF3231"/>
    <property type="match status" value="1"/>
</dbReference>
<dbReference type="InterPro" id="IPR012347">
    <property type="entry name" value="Ferritin-like"/>
</dbReference>
<dbReference type="Proteomes" id="UP001156102">
    <property type="component" value="Unassembled WGS sequence"/>
</dbReference>
<dbReference type="Gene3D" id="1.20.1260.10">
    <property type="match status" value="1"/>
</dbReference>
<dbReference type="InterPro" id="IPR021617">
    <property type="entry name" value="DUF3231"/>
</dbReference>
<dbReference type="RefSeq" id="WP_254759369.1">
    <property type="nucleotide sequence ID" value="NZ_JANCLT010000006.1"/>
</dbReference>
<reference evidence="1" key="1">
    <citation type="submission" date="2022-07" db="EMBL/GenBank/DDBJ databases">
        <authorList>
            <person name="Li W.-J."/>
            <person name="Deng Q.-Q."/>
        </authorList>
    </citation>
    <scope>NUCLEOTIDE SEQUENCE</scope>
    <source>
        <strain evidence="1">SYSU M60031</strain>
    </source>
</reference>
<sequence length="170" mass="18918">MGILSGNPKQEPLHFGEIYGIWSSLSVAKAAIDAYQVYINHTGDEDLRGFLQDVMQSTIRPSIEDMEDILLHNEIAVPPTPADRPKADLEQIPAGARLHDMQIANTVAMDIGICLPAYSKLIAESIREDVGALFEKLHAKKVKDGIRLLRLMKEKGWIMPPPLHQETKQA</sequence>
<proteinExistence type="predicted"/>
<dbReference type="EMBL" id="JANCLT010000006">
    <property type="protein sequence ID" value="MCP8969447.1"/>
    <property type="molecule type" value="Genomic_DNA"/>
</dbReference>
<gene>
    <name evidence="1" type="ORF">NK662_13005</name>
</gene>
<comment type="caution">
    <text evidence="1">The sequence shown here is derived from an EMBL/GenBank/DDBJ whole genome shotgun (WGS) entry which is preliminary data.</text>
</comment>